<dbReference type="InterPro" id="IPR029063">
    <property type="entry name" value="SAM-dependent_MTases_sf"/>
</dbReference>
<dbReference type="Pfam" id="PF08100">
    <property type="entry name" value="Dimerisation"/>
    <property type="match status" value="1"/>
</dbReference>
<dbReference type="GO" id="GO:0032259">
    <property type="term" value="P:methylation"/>
    <property type="evidence" value="ECO:0007669"/>
    <property type="project" value="UniProtKB-KW"/>
</dbReference>
<feature type="domain" description="O-methyltransferase dimerisation" evidence="5">
    <location>
        <begin position="22"/>
        <end position="96"/>
    </location>
</feature>
<reference evidence="6" key="2">
    <citation type="submission" date="2025-09" db="UniProtKB">
        <authorList>
            <consortium name="Ensembl"/>
        </authorList>
    </citation>
    <scope>IDENTIFICATION</scope>
</reference>
<keyword evidence="2" id="KW-0808">Transferase</keyword>
<evidence type="ECO:0000313" key="6">
    <source>
        <dbReference type="Ensembl" id="ENSMMNP00015025006.1"/>
    </source>
</evidence>
<dbReference type="Proteomes" id="UP000694561">
    <property type="component" value="Unplaced"/>
</dbReference>
<dbReference type="InterPro" id="IPR001077">
    <property type="entry name" value="COMT_C"/>
</dbReference>
<dbReference type="InterPro" id="IPR012967">
    <property type="entry name" value="COMT_dimerisation"/>
</dbReference>
<dbReference type="SUPFAM" id="SSF53335">
    <property type="entry name" value="S-adenosyl-L-methionine-dependent methyltransferases"/>
    <property type="match status" value="1"/>
</dbReference>
<dbReference type="InterPro" id="IPR036388">
    <property type="entry name" value="WH-like_DNA-bd_sf"/>
</dbReference>
<dbReference type="Ensembl" id="ENSMMNT00015027503.1">
    <property type="protein sequence ID" value="ENSMMNP00015025006.1"/>
    <property type="gene ID" value="ENSMMNG00015018337.1"/>
</dbReference>
<organism evidence="6 7">
    <name type="scientific">Monodon monoceros</name>
    <name type="common">Narwhal</name>
    <name type="synonym">Ceratodon monodon</name>
    <dbReference type="NCBI Taxonomy" id="40151"/>
    <lineage>
        <taxon>Eukaryota</taxon>
        <taxon>Metazoa</taxon>
        <taxon>Chordata</taxon>
        <taxon>Craniata</taxon>
        <taxon>Vertebrata</taxon>
        <taxon>Euteleostomi</taxon>
        <taxon>Mammalia</taxon>
        <taxon>Eutheria</taxon>
        <taxon>Laurasiatheria</taxon>
        <taxon>Artiodactyla</taxon>
        <taxon>Whippomorpha</taxon>
        <taxon>Cetacea</taxon>
        <taxon>Odontoceti</taxon>
        <taxon>Monodontidae</taxon>
        <taxon>Monodon</taxon>
    </lineage>
</organism>
<evidence type="ECO:0008006" key="8">
    <source>
        <dbReference type="Google" id="ProtNLM"/>
    </source>
</evidence>
<protein>
    <recommendedName>
        <fullName evidence="8">Acetylserotonin O-methyltransferase dimerisation domain-containing protein</fullName>
    </recommendedName>
</protein>
<dbReference type="GO" id="GO:0008171">
    <property type="term" value="F:O-methyltransferase activity"/>
    <property type="evidence" value="ECO:0007669"/>
    <property type="project" value="InterPro"/>
</dbReference>
<dbReference type="FunFam" id="1.10.10.10:FF:000358">
    <property type="entry name" value="Acetylserotonin O-methyltransferase"/>
    <property type="match status" value="1"/>
</dbReference>
<dbReference type="InterPro" id="IPR016461">
    <property type="entry name" value="COMT-like"/>
</dbReference>
<reference evidence="6" key="1">
    <citation type="submission" date="2025-08" db="UniProtKB">
        <authorList>
            <consortium name="Ensembl"/>
        </authorList>
    </citation>
    <scope>IDENTIFICATION</scope>
</reference>
<feature type="domain" description="O-methyltransferase C-terminal" evidence="4">
    <location>
        <begin position="163"/>
        <end position="219"/>
    </location>
</feature>
<evidence type="ECO:0000256" key="3">
    <source>
        <dbReference type="ARBA" id="ARBA00022691"/>
    </source>
</evidence>
<keyword evidence="7" id="KW-1185">Reference proteome</keyword>
<evidence type="ECO:0000259" key="4">
    <source>
        <dbReference type="Pfam" id="PF00891"/>
    </source>
</evidence>
<dbReference type="Pfam" id="PF00891">
    <property type="entry name" value="Methyltransf_2"/>
    <property type="match status" value="1"/>
</dbReference>
<evidence type="ECO:0000313" key="7">
    <source>
        <dbReference type="Proteomes" id="UP000694561"/>
    </source>
</evidence>
<name>A0A8C6C9X7_MONMO</name>
<evidence type="ECO:0000259" key="5">
    <source>
        <dbReference type="Pfam" id="PF08100"/>
    </source>
</evidence>
<dbReference type="PANTHER" id="PTHR11746">
    <property type="entry name" value="O-METHYLTRANSFERASE"/>
    <property type="match status" value="1"/>
</dbReference>
<accession>A0A8C6C9X7</accession>
<dbReference type="AlphaFoldDB" id="A0A8C6C9X7"/>
<sequence>PVFSKTDVVLKRIKAESGFCRCPEVLFATCELGVFDLLAEVPEALGLAAVAARLGVSSRGTELLLDACVSLKLLQVEVRREKAVYENTELASTYLARASPKPQQDMLLYASRTTYLGWGQLAAAVRDRRNQYLKAFGVPSEELFTAIYRLLPLWVPPRSPPCHVLCPLAGGSGAVAKACMSLYPGSQITVFDIPDVVQTANRHFSFPEDERIGLCEGGFPSAVYVHGETDASRGCVGEGGSGWSEWVPSPSKYTSPQPRTVSHDRWKTLGGYIVFLQLILS</sequence>
<proteinExistence type="predicted"/>
<keyword evidence="1" id="KW-0489">Methyltransferase</keyword>
<dbReference type="GeneTree" id="ENSGT00940000161561"/>
<dbReference type="Gene3D" id="1.10.10.10">
    <property type="entry name" value="Winged helix-like DNA-binding domain superfamily/Winged helix DNA-binding domain"/>
    <property type="match status" value="1"/>
</dbReference>
<evidence type="ECO:0000256" key="1">
    <source>
        <dbReference type="ARBA" id="ARBA00022603"/>
    </source>
</evidence>
<evidence type="ECO:0000256" key="2">
    <source>
        <dbReference type="ARBA" id="ARBA00022679"/>
    </source>
</evidence>
<keyword evidence="3" id="KW-0949">S-adenosyl-L-methionine</keyword>
<dbReference type="GO" id="GO:0046983">
    <property type="term" value="F:protein dimerization activity"/>
    <property type="evidence" value="ECO:0007669"/>
    <property type="project" value="InterPro"/>
</dbReference>
<dbReference type="Gene3D" id="3.40.50.150">
    <property type="entry name" value="Vaccinia Virus protein VP39"/>
    <property type="match status" value="1"/>
</dbReference>